<dbReference type="GO" id="GO:0046872">
    <property type="term" value="F:metal ion binding"/>
    <property type="evidence" value="ECO:0007669"/>
    <property type="project" value="UniProtKB-KW"/>
</dbReference>
<evidence type="ECO:0000256" key="4">
    <source>
        <dbReference type="ARBA" id="ARBA00022723"/>
    </source>
</evidence>
<keyword evidence="3" id="KW-0686">Riboflavin biosynthesis</keyword>
<dbReference type="InterPro" id="IPR017945">
    <property type="entry name" value="DHBP_synth_RibB-like_a/b_dom"/>
</dbReference>
<dbReference type="InterPro" id="IPR000422">
    <property type="entry name" value="DHBP_synthase_RibB"/>
</dbReference>
<organism evidence="6 7">
    <name type="scientific">Cinchona calisaya</name>
    <dbReference type="NCBI Taxonomy" id="153742"/>
    <lineage>
        <taxon>Eukaryota</taxon>
        <taxon>Viridiplantae</taxon>
        <taxon>Streptophyta</taxon>
        <taxon>Embryophyta</taxon>
        <taxon>Tracheophyta</taxon>
        <taxon>Spermatophyta</taxon>
        <taxon>Magnoliopsida</taxon>
        <taxon>eudicotyledons</taxon>
        <taxon>Gunneridae</taxon>
        <taxon>Pentapetalae</taxon>
        <taxon>asterids</taxon>
        <taxon>lamiids</taxon>
        <taxon>Gentianales</taxon>
        <taxon>Rubiaceae</taxon>
        <taxon>Cinchonoideae</taxon>
        <taxon>Cinchoneae</taxon>
        <taxon>Cinchona</taxon>
    </lineage>
</organism>
<dbReference type="Gene3D" id="3.90.870.10">
    <property type="entry name" value="DHBP synthase"/>
    <property type="match status" value="1"/>
</dbReference>
<dbReference type="Pfam" id="PF00926">
    <property type="entry name" value="DHBP_synthase"/>
    <property type="match status" value="1"/>
</dbReference>
<dbReference type="Pfam" id="PF08442">
    <property type="entry name" value="ATP-grasp_2"/>
    <property type="match status" value="1"/>
</dbReference>
<dbReference type="AlphaFoldDB" id="A0ABD2XY66"/>
<evidence type="ECO:0000256" key="3">
    <source>
        <dbReference type="ARBA" id="ARBA00022619"/>
    </source>
</evidence>
<keyword evidence="7" id="KW-1185">Reference proteome</keyword>
<dbReference type="SUPFAM" id="SSF55821">
    <property type="entry name" value="YrdC/RibB"/>
    <property type="match status" value="1"/>
</dbReference>
<feature type="domain" description="ATP-grasp fold succinyl-CoA synthetase-type" evidence="5">
    <location>
        <begin position="69"/>
        <end position="148"/>
    </location>
</feature>
<dbReference type="InterPro" id="IPR013815">
    <property type="entry name" value="ATP_grasp_subdomain_1"/>
</dbReference>
<dbReference type="GO" id="GO:0009231">
    <property type="term" value="P:riboflavin biosynthetic process"/>
    <property type="evidence" value="ECO:0007669"/>
    <property type="project" value="UniProtKB-KW"/>
</dbReference>
<dbReference type="Gene3D" id="3.30.1490.20">
    <property type="entry name" value="ATP-grasp fold, A domain"/>
    <property type="match status" value="1"/>
</dbReference>
<accession>A0ABD2XY66</accession>
<dbReference type="GO" id="GO:0003824">
    <property type="term" value="F:catalytic activity"/>
    <property type="evidence" value="ECO:0007669"/>
    <property type="project" value="UniProtKB-ARBA"/>
</dbReference>
<protein>
    <recommendedName>
        <fullName evidence="5">ATP-grasp fold succinyl-CoA synthetase-type domain-containing protein</fullName>
    </recommendedName>
</protein>
<keyword evidence="4" id="KW-0479">Metal-binding</keyword>
<comment type="caution">
    <text evidence="6">The sequence shown here is derived from an EMBL/GenBank/DDBJ whole genome shotgun (WGS) entry which is preliminary data.</text>
</comment>
<evidence type="ECO:0000313" key="6">
    <source>
        <dbReference type="EMBL" id="KAL3500143.1"/>
    </source>
</evidence>
<gene>
    <name evidence="6" type="ORF">ACH5RR_039236</name>
</gene>
<dbReference type="InterPro" id="IPR013650">
    <property type="entry name" value="ATP-grasp_succ-CoA_synth-type"/>
</dbReference>
<sequence length="278" mass="30787">QISAFMIIGVDDLEQGELIDGVTHHHKQVHSLRGEEKVNIMANSVHPRLIMTKLMRYSALLMMCDNHDAKLMSKYGINVPKDVDVGSVEEINKKIKSVFPYQNEIMVQSQVLAGSRGLGTFKNGLKGGVNIVKADQVEDIARNLLSHTNGAKIMVKNSTISGLGAGIEIQHYFVNFKTLAADITPTTTRFPVDSDESYLDQPSIRLFSSISEAIEDIHDEDRENEGDLIMAGSKITPEAMTLFVKHGTGIVCVRMKVEDLEILNLPLIVNSKDNEEKL</sequence>
<dbReference type="Proteomes" id="UP001630127">
    <property type="component" value="Unassembled WGS sequence"/>
</dbReference>
<reference evidence="6 7" key="1">
    <citation type="submission" date="2024-11" db="EMBL/GenBank/DDBJ databases">
        <title>A near-complete genome assembly of Cinchona calisaya.</title>
        <authorList>
            <person name="Lian D.C."/>
            <person name="Zhao X.W."/>
            <person name="Wei L."/>
        </authorList>
    </citation>
    <scope>NUCLEOTIDE SEQUENCE [LARGE SCALE GENOMIC DNA]</scope>
    <source>
        <tissue evidence="6">Nenye</tissue>
    </source>
</reference>
<proteinExistence type="inferred from homology"/>
<name>A0ABD2XY66_9GENT</name>
<dbReference type="PANTHER" id="PTHR21327:SF48">
    <property type="entry name" value="BIFUNCTIONAL RIBOFLAVIN BIOSYNTHESIS PROTEIN RIBA 1, CHLOROPLASTIC"/>
    <property type="match status" value="1"/>
</dbReference>
<evidence type="ECO:0000313" key="7">
    <source>
        <dbReference type="Proteomes" id="UP001630127"/>
    </source>
</evidence>
<dbReference type="PANTHER" id="PTHR21327">
    <property type="entry name" value="GTP CYCLOHYDROLASE II-RELATED"/>
    <property type="match status" value="1"/>
</dbReference>
<evidence type="ECO:0000256" key="2">
    <source>
        <dbReference type="ARBA" id="ARBA00008976"/>
    </source>
</evidence>
<evidence type="ECO:0000256" key="1">
    <source>
        <dbReference type="ARBA" id="ARBA00005104"/>
    </source>
</evidence>
<comment type="similarity">
    <text evidence="2">In the C-terminal section; belongs to the GTP cyclohydrolase II family.</text>
</comment>
<dbReference type="SUPFAM" id="SSF56059">
    <property type="entry name" value="Glutathione synthetase ATP-binding domain-like"/>
    <property type="match status" value="1"/>
</dbReference>
<comment type="pathway">
    <text evidence="1">Cofactor biosynthesis; riboflavin biosynthesis.</text>
</comment>
<feature type="non-terminal residue" evidence="6">
    <location>
        <position position="1"/>
    </location>
</feature>
<dbReference type="EMBL" id="JBJUIK010000016">
    <property type="protein sequence ID" value="KAL3500143.1"/>
    <property type="molecule type" value="Genomic_DNA"/>
</dbReference>
<evidence type="ECO:0000259" key="5">
    <source>
        <dbReference type="Pfam" id="PF08442"/>
    </source>
</evidence>